<feature type="region of interest" description="Disordered" evidence="1">
    <location>
        <begin position="1"/>
        <end position="23"/>
    </location>
</feature>
<dbReference type="Proteomes" id="UP001175271">
    <property type="component" value="Unassembled WGS sequence"/>
</dbReference>
<reference evidence="2" key="1">
    <citation type="submission" date="2023-06" db="EMBL/GenBank/DDBJ databases">
        <title>Genomic analysis of the entomopathogenic nematode Steinernema hermaphroditum.</title>
        <authorList>
            <person name="Schwarz E.M."/>
            <person name="Heppert J.K."/>
            <person name="Baniya A."/>
            <person name="Schwartz H.T."/>
            <person name="Tan C.-H."/>
            <person name="Antoshechkin I."/>
            <person name="Sternberg P.W."/>
            <person name="Goodrich-Blair H."/>
            <person name="Dillman A.R."/>
        </authorList>
    </citation>
    <scope>NUCLEOTIDE SEQUENCE</scope>
    <source>
        <strain evidence="2">PS9179</strain>
        <tissue evidence="2">Whole animal</tissue>
    </source>
</reference>
<feature type="region of interest" description="Disordered" evidence="1">
    <location>
        <begin position="48"/>
        <end position="76"/>
    </location>
</feature>
<proteinExistence type="predicted"/>
<gene>
    <name evidence="2" type="ORF">QR680_013039</name>
</gene>
<name>A0AA39I464_9BILA</name>
<comment type="caution">
    <text evidence="2">The sequence shown here is derived from an EMBL/GenBank/DDBJ whole genome shotgun (WGS) entry which is preliminary data.</text>
</comment>
<accession>A0AA39I464</accession>
<protein>
    <submittedName>
        <fullName evidence="2">Uncharacterized protein</fullName>
    </submittedName>
</protein>
<evidence type="ECO:0000313" key="3">
    <source>
        <dbReference type="Proteomes" id="UP001175271"/>
    </source>
</evidence>
<dbReference type="EMBL" id="JAUCMV010000002">
    <property type="protein sequence ID" value="KAK0417487.1"/>
    <property type="molecule type" value="Genomic_DNA"/>
</dbReference>
<evidence type="ECO:0000256" key="1">
    <source>
        <dbReference type="SAM" id="MobiDB-lite"/>
    </source>
</evidence>
<dbReference type="AlphaFoldDB" id="A0AA39I464"/>
<sequence>MPHETVVEDVGAESAEGAELDGLKVGRHIGEEGLEDGGAECGDVDALEDEREGSEAGGDGEVASEEAEEIVGQGDVLRGRSSLEARREPAYLEDDALDLEVAEGELEGEGVGRAELLGA</sequence>
<keyword evidence="3" id="KW-1185">Reference proteome</keyword>
<evidence type="ECO:0000313" key="2">
    <source>
        <dbReference type="EMBL" id="KAK0417487.1"/>
    </source>
</evidence>
<organism evidence="2 3">
    <name type="scientific">Steinernema hermaphroditum</name>
    <dbReference type="NCBI Taxonomy" id="289476"/>
    <lineage>
        <taxon>Eukaryota</taxon>
        <taxon>Metazoa</taxon>
        <taxon>Ecdysozoa</taxon>
        <taxon>Nematoda</taxon>
        <taxon>Chromadorea</taxon>
        <taxon>Rhabditida</taxon>
        <taxon>Tylenchina</taxon>
        <taxon>Panagrolaimomorpha</taxon>
        <taxon>Strongyloidoidea</taxon>
        <taxon>Steinernematidae</taxon>
        <taxon>Steinernema</taxon>
    </lineage>
</organism>